<evidence type="ECO:0000313" key="4">
    <source>
        <dbReference type="EMBL" id="TNC41779.1"/>
    </source>
</evidence>
<feature type="domain" description="HTH merR-type" evidence="2">
    <location>
        <begin position="21"/>
        <end position="89"/>
    </location>
</feature>
<dbReference type="InterPro" id="IPR000551">
    <property type="entry name" value="MerR-type_HTH_dom"/>
</dbReference>
<protein>
    <submittedName>
        <fullName evidence="4">MerR family transcriptional regulator</fullName>
    </submittedName>
</protein>
<keyword evidence="1" id="KW-0238">DNA-binding</keyword>
<dbReference type="GO" id="GO:0003700">
    <property type="term" value="F:DNA-binding transcription factor activity"/>
    <property type="evidence" value="ECO:0007669"/>
    <property type="project" value="InterPro"/>
</dbReference>
<dbReference type="PRINTS" id="PR00040">
    <property type="entry name" value="HTHMERR"/>
</dbReference>
<reference evidence="4 5" key="1">
    <citation type="submission" date="2019-05" db="EMBL/GenBank/DDBJ databases">
        <title>Mumia sp. nov., isolated from the intestinal contents of plateau pika (Ochotona curzoniae) in the Qinghai-Tibet plateau of China.</title>
        <authorList>
            <person name="Tian Z."/>
        </authorList>
    </citation>
    <scope>NUCLEOTIDE SEQUENCE [LARGE SCALE GENOMIC DNA]</scope>
    <source>
        <strain evidence="5">527</strain>
        <strain evidence="4">Z527</strain>
    </source>
</reference>
<dbReference type="EMBL" id="VDFR01000112">
    <property type="protein sequence ID" value="TNC39860.1"/>
    <property type="molecule type" value="Genomic_DNA"/>
</dbReference>
<evidence type="ECO:0000313" key="3">
    <source>
        <dbReference type="EMBL" id="TNC39860.1"/>
    </source>
</evidence>
<comment type="caution">
    <text evidence="4">The sequence shown here is derived from an EMBL/GenBank/DDBJ whole genome shotgun (WGS) entry which is preliminary data.</text>
</comment>
<evidence type="ECO:0000256" key="1">
    <source>
        <dbReference type="ARBA" id="ARBA00023125"/>
    </source>
</evidence>
<name>A0A5C4MEN7_9ACTN</name>
<dbReference type="InterPro" id="IPR009061">
    <property type="entry name" value="DNA-bd_dom_put_sf"/>
</dbReference>
<gene>
    <name evidence="4" type="ORF">FHE65_22020</name>
    <name evidence="3" type="ORF">FHE65_23555</name>
</gene>
<evidence type="ECO:0000313" key="5">
    <source>
        <dbReference type="Proteomes" id="UP000306740"/>
    </source>
</evidence>
<dbReference type="Pfam" id="PF13411">
    <property type="entry name" value="MerR_1"/>
    <property type="match status" value="1"/>
</dbReference>
<dbReference type="SUPFAM" id="SSF46955">
    <property type="entry name" value="Putative DNA-binding domain"/>
    <property type="match status" value="1"/>
</dbReference>
<dbReference type="PROSITE" id="PS50937">
    <property type="entry name" value="HTH_MERR_2"/>
    <property type="match status" value="1"/>
</dbReference>
<dbReference type="InterPro" id="IPR047057">
    <property type="entry name" value="MerR_fam"/>
</dbReference>
<organism evidence="4 5">
    <name type="scientific">Mumia zhuanghuii</name>
    <dbReference type="NCBI Taxonomy" id="2585211"/>
    <lineage>
        <taxon>Bacteria</taxon>
        <taxon>Bacillati</taxon>
        <taxon>Actinomycetota</taxon>
        <taxon>Actinomycetes</taxon>
        <taxon>Propionibacteriales</taxon>
        <taxon>Nocardioidaceae</taxon>
        <taxon>Mumia</taxon>
    </lineage>
</organism>
<proteinExistence type="predicted"/>
<accession>A0A5C4MEN7</accession>
<dbReference type="EMBL" id="VDFR01000103">
    <property type="protein sequence ID" value="TNC41779.1"/>
    <property type="molecule type" value="Genomic_DNA"/>
</dbReference>
<dbReference type="Proteomes" id="UP000306740">
    <property type="component" value="Unassembled WGS sequence"/>
</dbReference>
<dbReference type="RefSeq" id="WP_139085575.1">
    <property type="nucleotide sequence ID" value="NZ_VDFR01000103.1"/>
</dbReference>
<dbReference type="PANTHER" id="PTHR30204:SF93">
    <property type="entry name" value="HTH MERR-TYPE DOMAIN-CONTAINING PROTEIN"/>
    <property type="match status" value="1"/>
</dbReference>
<dbReference type="Gene3D" id="1.10.1660.10">
    <property type="match status" value="1"/>
</dbReference>
<sequence>MTEPPTHCPEDEMADTEHEGELTVDELAARVGMTVRNVRAYASRGLLDPPRLEGRTGYYQQAHVNQLTLVRTLLDRGYTLQAVEKALQDKPAATADYALDLIGVLDSPLAREQEPETMSRSALIALTGIPRGTDLVDRMVDAGLAAVVDDDTLEVYRPDVVRAGVSAIAMGLSPETVLELLPALSTPLRAAADDLVARVRHDIWQPFAQRGMPEDEWTSVVTSIANLLPVAAQAVVAVFRDELAHSIDEALGEELAALAEQAPGS</sequence>
<dbReference type="GO" id="GO:0003677">
    <property type="term" value="F:DNA binding"/>
    <property type="evidence" value="ECO:0007669"/>
    <property type="project" value="UniProtKB-KW"/>
</dbReference>
<evidence type="ECO:0000259" key="2">
    <source>
        <dbReference type="PROSITE" id="PS50937"/>
    </source>
</evidence>
<dbReference type="OrthoDB" id="6716891at2"/>
<dbReference type="SMART" id="SM00422">
    <property type="entry name" value="HTH_MERR"/>
    <property type="match status" value="1"/>
</dbReference>
<dbReference type="AlphaFoldDB" id="A0A5C4MEN7"/>
<dbReference type="PANTHER" id="PTHR30204">
    <property type="entry name" value="REDOX-CYCLING DRUG-SENSING TRANSCRIPTIONAL ACTIVATOR SOXR"/>
    <property type="match status" value="1"/>
</dbReference>